<keyword evidence="1" id="KW-0902">Two-component regulatory system</keyword>
<evidence type="ECO:0000256" key="2">
    <source>
        <dbReference type="PROSITE-ProRule" id="PRU00110"/>
    </source>
</evidence>
<proteinExistence type="predicted"/>
<protein>
    <submittedName>
        <fullName evidence="4">Hpt domain-containing protein</fullName>
    </submittedName>
</protein>
<dbReference type="RefSeq" id="WP_275632086.1">
    <property type="nucleotide sequence ID" value="NZ_JARGYD010000002.1"/>
</dbReference>
<dbReference type="Gene3D" id="1.20.120.160">
    <property type="entry name" value="HPT domain"/>
    <property type="match status" value="1"/>
</dbReference>
<keyword evidence="2" id="KW-0597">Phosphoprotein</keyword>
<evidence type="ECO:0000259" key="3">
    <source>
        <dbReference type="PROSITE" id="PS50894"/>
    </source>
</evidence>
<dbReference type="EMBL" id="JBHRTB010000010">
    <property type="protein sequence ID" value="MFC3141660.1"/>
    <property type="molecule type" value="Genomic_DNA"/>
</dbReference>
<accession>A0ABV7GJV2</accession>
<feature type="domain" description="HPt" evidence="3">
    <location>
        <begin position="8"/>
        <end position="106"/>
    </location>
</feature>
<dbReference type="InterPro" id="IPR036641">
    <property type="entry name" value="HPT_dom_sf"/>
</dbReference>
<name>A0ABV7GJV2_9RHOB</name>
<dbReference type="SUPFAM" id="SSF47226">
    <property type="entry name" value="Histidine-containing phosphotransfer domain, HPT domain"/>
    <property type="match status" value="1"/>
</dbReference>
<dbReference type="Proteomes" id="UP001595632">
    <property type="component" value="Unassembled WGS sequence"/>
</dbReference>
<dbReference type="CDD" id="cd00088">
    <property type="entry name" value="HPT"/>
    <property type="match status" value="1"/>
</dbReference>
<comment type="caution">
    <text evidence="4">The sequence shown here is derived from an EMBL/GenBank/DDBJ whole genome shotgun (WGS) entry which is preliminary data.</text>
</comment>
<keyword evidence="5" id="KW-1185">Reference proteome</keyword>
<reference evidence="5" key="1">
    <citation type="journal article" date="2019" name="Int. J. Syst. Evol. Microbiol.">
        <title>The Global Catalogue of Microorganisms (GCM) 10K type strain sequencing project: providing services to taxonomists for standard genome sequencing and annotation.</title>
        <authorList>
            <consortium name="The Broad Institute Genomics Platform"/>
            <consortium name="The Broad Institute Genome Sequencing Center for Infectious Disease"/>
            <person name="Wu L."/>
            <person name="Ma J."/>
        </authorList>
    </citation>
    <scope>NUCLEOTIDE SEQUENCE [LARGE SCALE GENOMIC DNA]</scope>
    <source>
        <strain evidence="5">KCTC 52366</strain>
    </source>
</reference>
<dbReference type="PROSITE" id="PS50894">
    <property type="entry name" value="HPT"/>
    <property type="match status" value="1"/>
</dbReference>
<evidence type="ECO:0000313" key="5">
    <source>
        <dbReference type="Proteomes" id="UP001595632"/>
    </source>
</evidence>
<evidence type="ECO:0000313" key="4">
    <source>
        <dbReference type="EMBL" id="MFC3141660.1"/>
    </source>
</evidence>
<feature type="modified residue" description="Phosphohistidine" evidence="2">
    <location>
        <position position="51"/>
    </location>
</feature>
<dbReference type="Pfam" id="PF01627">
    <property type="entry name" value="Hpt"/>
    <property type="match status" value="1"/>
</dbReference>
<gene>
    <name evidence="4" type="ORF">ACFOGP_03020</name>
</gene>
<organism evidence="4 5">
    <name type="scientific">Psychromarinibacter halotolerans</name>
    <dbReference type="NCBI Taxonomy" id="1775175"/>
    <lineage>
        <taxon>Bacteria</taxon>
        <taxon>Pseudomonadati</taxon>
        <taxon>Pseudomonadota</taxon>
        <taxon>Alphaproteobacteria</taxon>
        <taxon>Rhodobacterales</taxon>
        <taxon>Paracoccaceae</taxon>
        <taxon>Psychromarinibacter</taxon>
    </lineage>
</organism>
<evidence type="ECO:0000256" key="1">
    <source>
        <dbReference type="ARBA" id="ARBA00023012"/>
    </source>
</evidence>
<dbReference type="InterPro" id="IPR008207">
    <property type="entry name" value="Sig_transdc_His_kin_Hpt_dom"/>
</dbReference>
<sequence length="106" mass="11581">MIDWTRVEELKSEIGADAFIEVADLFLEETDEVVVTLDTPAPDSVVRERLHFLKGSALNLGFQEMADLCSRGERLAAAGQSADVDTAQIVSVYAESKSLFLAHRPG</sequence>